<evidence type="ECO:0000313" key="7">
    <source>
        <dbReference type="EMBL" id="CUH63802.1"/>
    </source>
</evidence>
<keyword evidence="8" id="KW-1185">Reference proteome</keyword>
<organism evidence="7 8">
    <name type="scientific">Thalassovita gelatinovora</name>
    <name type="common">Thalassobius gelatinovorus</name>
    <dbReference type="NCBI Taxonomy" id="53501"/>
    <lineage>
        <taxon>Bacteria</taxon>
        <taxon>Pseudomonadati</taxon>
        <taxon>Pseudomonadota</taxon>
        <taxon>Alphaproteobacteria</taxon>
        <taxon>Rhodobacterales</taxon>
        <taxon>Roseobacteraceae</taxon>
        <taxon>Thalassovita</taxon>
    </lineage>
</organism>
<accession>A0A0N7LUL1</accession>
<gene>
    <name evidence="7" type="ORF">TG4357_00899</name>
</gene>
<dbReference type="InterPro" id="IPR009056">
    <property type="entry name" value="Cyt_c-like_dom"/>
</dbReference>
<dbReference type="GO" id="GO:0020037">
    <property type="term" value="F:heme binding"/>
    <property type="evidence" value="ECO:0007669"/>
    <property type="project" value="InterPro"/>
</dbReference>
<dbReference type="Gene3D" id="1.10.760.10">
    <property type="entry name" value="Cytochrome c-like domain"/>
    <property type="match status" value="1"/>
</dbReference>
<evidence type="ECO:0000256" key="1">
    <source>
        <dbReference type="ARBA" id="ARBA00022617"/>
    </source>
</evidence>
<proteinExistence type="predicted"/>
<dbReference type="GO" id="GO:0009055">
    <property type="term" value="F:electron transfer activity"/>
    <property type="evidence" value="ECO:0007669"/>
    <property type="project" value="InterPro"/>
</dbReference>
<reference evidence="7 8" key="1">
    <citation type="submission" date="2015-09" db="EMBL/GenBank/DDBJ databases">
        <authorList>
            <consortium name="Swine Surveillance"/>
        </authorList>
    </citation>
    <scope>NUCLEOTIDE SEQUENCE [LARGE SCALE GENOMIC DNA]</scope>
    <source>
        <strain evidence="7 8">CECT 4357</strain>
    </source>
</reference>
<name>A0A0N7LUL1_THAGE</name>
<dbReference type="InterPro" id="IPR036909">
    <property type="entry name" value="Cyt_c-like_dom_sf"/>
</dbReference>
<dbReference type="SUPFAM" id="SSF46626">
    <property type="entry name" value="Cytochrome c"/>
    <property type="match status" value="1"/>
</dbReference>
<protein>
    <submittedName>
        <fullName evidence="7">Cytochrome c, mono-and diheme variants</fullName>
    </submittedName>
</protein>
<dbReference type="Proteomes" id="UP000051587">
    <property type="component" value="Unassembled WGS sequence"/>
</dbReference>
<dbReference type="GO" id="GO:0046872">
    <property type="term" value="F:metal ion binding"/>
    <property type="evidence" value="ECO:0007669"/>
    <property type="project" value="UniProtKB-KW"/>
</dbReference>
<sequence length="266" mass="28657">MTHSRNGNLFFLIGLVVSLSASMVFADDEDRDYSHGEDAQEFVHGSPETISEPWLLAAGGRIYDNWADALDRELPESTHPAYPASSKQSGSTTWRCKECHGWDYRGAAGIYRDGSHFTGIKGIEGAIGMPEPAIAALLRSSVHGYTPDMISDDEMPRITAFVTRGQVDVSKYIDLSNRAVIAGDATVGRGVFQTVCAACHGFDGKRLDWGEGDDHAYVGTEAAAAPDEVLHKILSAHPGVEMANLRAFGGDIAADVLAYLITLPEK</sequence>
<feature type="domain" description="Cytochrome c" evidence="6">
    <location>
        <begin position="183"/>
        <end position="264"/>
    </location>
</feature>
<evidence type="ECO:0000256" key="4">
    <source>
        <dbReference type="PROSITE-ProRule" id="PRU00433"/>
    </source>
</evidence>
<keyword evidence="1 4" id="KW-0349">Heme</keyword>
<evidence type="ECO:0000256" key="5">
    <source>
        <dbReference type="SAM" id="SignalP"/>
    </source>
</evidence>
<feature type="chain" id="PRO_5006015619" evidence="5">
    <location>
        <begin position="27"/>
        <end position="266"/>
    </location>
</feature>
<feature type="signal peptide" evidence="5">
    <location>
        <begin position="1"/>
        <end position="26"/>
    </location>
</feature>
<evidence type="ECO:0000256" key="2">
    <source>
        <dbReference type="ARBA" id="ARBA00022723"/>
    </source>
</evidence>
<keyword evidence="2 4" id="KW-0479">Metal-binding</keyword>
<evidence type="ECO:0000259" key="6">
    <source>
        <dbReference type="PROSITE" id="PS51007"/>
    </source>
</evidence>
<dbReference type="STRING" id="53501.SAMN04488043_11252"/>
<dbReference type="EMBL" id="CYSA01000010">
    <property type="protein sequence ID" value="CUH63802.1"/>
    <property type="molecule type" value="Genomic_DNA"/>
</dbReference>
<evidence type="ECO:0000313" key="8">
    <source>
        <dbReference type="Proteomes" id="UP000051587"/>
    </source>
</evidence>
<keyword evidence="3 4" id="KW-0408">Iron</keyword>
<dbReference type="AlphaFoldDB" id="A0A0N7LUL1"/>
<dbReference type="PROSITE" id="PS51007">
    <property type="entry name" value="CYTC"/>
    <property type="match status" value="1"/>
</dbReference>
<evidence type="ECO:0000256" key="3">
    <source>
        <dbReference type="ARBA" id="ARBA00023004"/>
    </source>
</evidence>
<keyword evidence="5" id="KW-0732">Signal</keyword>